<organism evidence="2 3">
    <name type="scientific">Stemphylium lycopersici</name>
    <name type="common">Tomato gray leaf spot disease fungus</name>
    <name type="synonym">Thyrospora lycopersici</name>
    <dbReference type="NCBI Taxonomy" id="183478"/>
    <lineage>
        <taxon>Eukaryota</taxon>
        <taxon>Fungi</taxon>
        <taxon>Dikarya</taxon>
        <taxon>Ascomycota</taxon>
        <taxon>Pezizomycotina</taxon>
        <taxon>Dothideomycetes</taxon>
        <taxon>Pleosporomycetidae</taxon>
        <taxon>Pleosporales</taxon>
        <taxon>Pleosporineae</taxon>
        <taxon>Pleosporaceae</taxon>
        <taxon>Stemphylium</taxon>
    </lineage>
</organism>
<feature type="coiled-coil region" evidence="1">
    <location>
        <begin position="381"/>
        <end position="443"/>
    </location>
</feature>
<dbReference type="AlphaFoldDB" id="A0A364N5S6"/>
<dbReference type="OrthoDB" id="3945906at2759"/>
<protein>
    <submittedName>
        <fullName evidence="2">Uncharacterized protein</fullName>
    </submittedName>
</protein>
<gene>
    <name evidence="2" type="ORF">DDE83_003965</name>
</gene>
<accession>A0A364N5S6</accession>
<keyword evidence="3" id="KW-1185">Reference proteome</keyword>
<keyword evidence="1" id="KW-0175">Coiled coil</keyword>
<dbReference type="EMBL" id="QGDH01000047">
    <property type="protein sequence ID" value="RAR12698.1"/>
    <property type="molecule type" value="Genomic_DNA"/>
</dbReference>
<evidence type="ECO:0000313" key="2">
    <source>
        <dbReference type="EMBL" id="RAR12698.1"/>
    </source>
</evidence>
<dbReference type="STRING" id="183478.A0A364N5S6"/>
<evidence type="ECO:0000256" key="1">
    <source>
        <dbReference type="SAM" id="Coils"/>
    </source>
</evidence>
<comment type="caution">
    <text evidence="2">The sequence shown here is derived from an EMBL/GenBank/DDBJ whole genome shotgun (WGS) entry which is preliminary data.</text>
</comment>
<evidence type="ECO:0000313" key="3">
    <source>
        <dbReference type="Proteomes" id="UP000249619"/>
    </source>
</evidence>
<reference evidence="3" key="1">
    <citation type="submission" date="2018-05" db="EMBL/GenBank/DDBJ databases">
        <title>Draft genome sequence of Stemphylium lycopersici strain CIDEFI 213.</title>
        <authorList>
            <person name="Medina R."/>
            <person name="Franco M.E.E."/>
            <person name="Lucentini C.G."/>
            <person name="Saparrat M.C.N."/>
            <person name="Balatti P.A."/>
        </authorList>
    </citation>
    <scope>NUCLEOTIDE SEQUENCE [LARGE SCALE GENOMIC DNA]</scope>
    <source>
        <strain evidence="3">CIDEFI 213</strain>
    </source>
</reference>
<name>A0A364N5S6_STELY</name>
<sequence>MAPSQSYNGPTSLGYSRYASSQQKKNVSLFASHETDNAVATKEQITASSVNPSVALDTLDHNADAQLAIANGKALKDEVDKHAAIFSRTISSSVTNTRRLLELIRESAPDATDAIVDKIWNELEELFAAANDAKATLPAFLEKQRNNMSLYHTSMMNDTIRDTQDELNTSHKKVNIQHRLILEHQEAFQAYKDQTAGKLKELDDLRERVSRLTLEKGNLRDEIGRYVQLLEKERSTNADTLPRIDGLEKELGTLVGSKKQLLVEADTLRKALKDDHAKMAAVKQEITNRFAAELKSTADSLSKESQKITALNAMINQLKGAESTARLEADKTKKDNMALKDKYDYQAAEHAKAFAKLKEQTKLLDDMKIDTGRFQTENAKLKQRLTKIADLEEKVTKLEEEKSVMAGQTGGLAKELKIAKDEASKAKTECEGLLKRVDELQEVSLAAGDASGETDRAQEEKIVALETALQEWTELAKRSYKEYKDMLPTYRLADKYRKEALEGAQTIKGLELKLAAARTSQSNGDSSHWKAKYESLLDCVSV</sequence>
<proteinExistence type="predicted"/>
<dbReference type="Proteomes" id="UP000249619">
    <property type="component" value="Unassembled WGS sequence"/>
</dbReference>